<evidence type="ECO:0000313" key="7">
    <source>
        <dbReference type="Proteomes" id="UP001500968"/>
    </source>
</evidence>
<dbReference type="Proteomes" id="UP001500968">
    <property type="component" value="Unassembled WGS sequence"/>
</dbReference>
<evidence type="ECO:0000256" key="1">
    <source>
        <dbReference type="ARBA" id="ARBA00000086"/>
    </source>
</evidence>
<evidence type="ECO:0000256" key="2">
    <source>
        <dbReference type="ARBA" id="ARBA00012000"/>
    </source>
</evidence>
<evidence type="ECO:0000256" key="4">
    <source>
        <dbReference type="ARBA" id="ARBA00023204"/>
    </source>
</evidence>
<comment type="caution">
    <text evidence="6">The sequence shown here is derived from an EMBL/GenBank/DDBJ whole genome shotgun (WGS) entry which is preliminary data.</text>
</comment>
<dbReference type="InterPro" id="IPR051912">
    <property type="entry name" value="Alkylbase_DNA_Glycosylase/TA"/>
</dbReference>
<organism evidence="6 7">
    <name type="scientific">Flavobacterium cheonhonense</name>
    <dbReference type="NCBI Taxonomy" id="706185"/>
    <lineage>
        <taxon>Bacteria</taxon>
        <taxon>Pseudomonadati</taxon>
        <taxon>Bacteroidota</taxon>
        <taxon>Flavobacteriia</taxon>
        <taxon>Flavobacteriales</taxon>
        <taxon>Flavobacteriaceae</taxon>
        <taxon>Flavobacterium</taxon>
    </lineage>
</organism>
<comment type="catalytic activity">
    <reaction evidence="1">
        <text>Hydrolysis of alkylated DNA, releasing 3-methyladenine, 3-methylguanine, 7-methylguanine and 7-methyladenine.</text>
        <dbReference type="EC" id="3.2.2.21"/>
    </reaction>
</comment>
<evidence type="ECO:0000256" key="3">
    <source>
        <dbReference type="ARBA" id="ARBA00022763"/>
    </source>
</evidence>
<keyword evidence="3" id="KW-0227">DNA damage</keyword>
<dbReference type="InterPro" id="IPR003265">
    <property type="entry name" value="HhH-GPD_domain"/>
</dbReference>
<dbReference type="SMART" id="SM00478">
    <property type="entry name" value="ENDO3c"/>
    <property type="match status" value="1"/>
</dbReference>
<dbReference type="Gene3D" id="1.10.340.30">
    <property type="entry name" value="Hypothetical protein, domain 2"/>
    <property type="match status" value="1"/>
</dbReference>
<dbReference type="EMBL" id="BAABCR010000015">
    <property type="protein sequence ID" value="GAA4031282.1"/>
    <property type="molecule type" value="Genomic_DNA"/>
</dbReference>
<feature type="domain" description="HhH-GPD" evidence="5">
    <location>
        <begin position="42"/>
        <end position="191"/>
    </location>
</feature>
<dbReference type="Gene3D" id="1.10.1670.40">
    <property type="match status" value="1"/>
</dbReference>
<reference evidence="7" key="1">
    <citation type="journal article" date="2019" name="Int. J. Syst. Evol. Microbiol.">
        <title>The Global Catalogue of Microorganisms (GCM) 10K type strain sequencing project: providing services to taxonomists for standard genome sequencing and annotation.</title>
        <authorList>
            <consortium name="The Broad Institute Genomics Platform"/>
            <consortium name="The Broad Institute Genome Sequencing Center for Infectious Disease"/>
            <person name="Wu L."/>
            <person name="Ma J."/>
        </authorList>
    </citation>
    <scope>NUCLEOTIDE SEQUENCE [LARGE SCALE GENOMIC DNA]</scope>
    <source>
        <strain evidence="7">JCM 17064</strain>
    </source>
</reference>
<keyword evidence="4" id="KW-0234">DNA repair</keyword>
<gene>
    <name evidence="6" type="ORF">GCM10022386_14030</name>
</gene>
<evidence type="ECO:0000313" key="6">
    <source>
        <dbReference type="EMBL" id="GAA4031282.1"/>
    </source>
</evidence>
<evidence type="ECO:0000259" key="5">
    <source>
        <dbReference type="SMART" id="SM00478"/>
    </source>
</evidence>
<dbReference type="Pfam" id="PF00730">
    <property type="entry name" value="HhH-GPD"/>
    <property type="match status" value="1"/>
</dbReference>
<dbReference type="CDD" id="cd00056">
    <property type="entry name" value="ENDO3c"/>
    <property type="match status" value="1"/>
</dbReference>
<proteinExistence type="predicted"/>
<sequence>MQEAIAFLVEKDAVFKALHVQYGNPLVPTRPEGFQTLVKLILEQQVSLESARACYVKIENALGEVTPQLILLASDEVLRACGVSRQKSSYLKALAEAILNKELVLETLSEKHPDDVRTELIQVKGIGHWTIDVYLMFCLQSPDIFPIGDIALVNTLKELFGCKDKTEMLSLAESWKPYRSMATYFLWHHYLQKRNRKFIY</sequence>
<accession>A0ABP7TUL1</accession>
<dbReference type="PANTHER" id="PTHR43003">
    <property type="entry name" value="DNA-3-METHYLADENINE GLYCOSYLASE"/>
    <property type="match status" value="1"/>
</dbReference>
<dbReference type="RefSeq" id="WP_324688841.1">
    <property type="nucleotide sequence ID" value="NZ_BAABCR010000015.1"/>
</dbReference>
<protein>
    <recommendedName>
        <fullName evidence="2">DNA-3-methyladenine glycosylase II</fullName>
        <ecNumber evidence="2">3.2.2.21</ecNumber>
    </recommendedName>
</protein>
<name>A0ABP7TUL1_9FLAO</name>
<dbReference type="SUPFAM" id="SSF48150">
    <property type="entry name" value="DNA-glycosylase"/>
    <property type="match status" value="1"/>
</dbReference>
<dbReference type="PANTHER" id="PTHR43003:SF5">
    <property type="entry name" value="DNA-3-METHYLADENINE GLYCOSYLASE"/>
    <property type="match status" value="1"/>
</dbReference>
<dbReference type="EC" id="3.2.2.21" evidence="2"/>
<keyword evidence="7" id="KW-1185">Reference proteome</keyword>
<dbReference type="InterPro" id="IPR011257">
    <property type="entry name" value="DNA_glycosylase"/>
</dbReference>